<name>A0A066YJA9_9ACTN</name>
<dbReference type="GO" id="GO:0000917">
    <property type="term" value="P:division septum assembly"/>
    <property type="evidence" value="ECO:0007669"/>
    <property type="project" value="UniProtKB-KW"/>
</dbReference>
<dbReference type="GO" id="GO:0030435">
    <property type="term" value="P:sporulation resulting in formation of a cellular spore"/>
    <property type="evidence" value="ECO:0007669"/>
    <property type="project" value="UniProtKB-KW"/>
</dbReference>
<comment type="caution">
    <text evidence="7">The sequence shown here is derived from an EMBL/GenBank/DDBJ whole genome shotgun (WGS) entry which is preliminary data.</text>
</comment>
<keyword evidence="6" id="KW-0131">Cell cycle</keyword>
<evidence type="ECO:0000256" key="4">
    <source>
        <dbReference type="ARBA" id="ARBA00022969"/>
    </source>
</evidence>
<dbReference type="EMBL" id="JNBY01000149">
    <property type="protein sequence ID" value="KDN81217.1"/>
    <property type="molecule type" value="Genomic_DNA"/>
</dbReference>
<dbReference type="HOGENOM" id="CLU_2493775_0_0_11"/>
<evidence type="ECO:0000256" key="3">
    <source>
        <dbReference type="ARBA" id="ARBA00022618"/>
    </source>
</evidence>
<dbReference type="PATRIC" id="fig|1348663.4.peg.6801"/>
<dbReference type="AlphaFoldDB" id="A0A066YJA9"/>
<evidence type="ECO:0000256" key="5">
    <source>
        <dbReference type="ARBA" id="ARBA00023210"/>
    </source>
</evidence>
<reference evidence="7 8" key="1">
    <citation type="submission" date="2014-05" db="EMBL/GenBank/DDBJ databases">
        <title>Draft Genome Sequence of Kitasatospora cheerisanensis KCTC 2395.</title>
        <authorList>
            <person name="Nam D.H."/>
        </authorList>
    </citation>
    <scope>NUCLEOTIDE SEQUENCE [LARGE SCALE GENOMIC DNA]</scope>
    <source>
        <strain evidence="7 8">KCTC 2395</strain>
    </source>
</reference>
<evidence type="ECO:0000313" key="7">
    <source>
        <dbReference type="EMBL" id="KDN81217.1"/>
    </source>
</evidence>
<dbReference type="Pfam" id="PF04686">
    <property type="entry name" value="SsgA"/>
    <property type="match status" value="1"/>
</dbReference>
<evidence type="ECO:0000256" key="2">
    <source>
        <dbReference type="ARBA" id="ARBA00009323"/>
    </source>
</evidence>
<keyword evidence="4" id="KW-0749">Sporulation</keyword>
<keyword evidence="8" id="KW-1185">Reference proteome</keyword>
<dbReference type="GO" id="GO:0030428">
    <property type="term" value="C:cell septum"/>
    <property type="evidence" value="ECO:0007669"/>
    <property type="project" value="UniProtKB-SubCell"/>
</dbReference>
<gene>
    <name evidence="7" type="ORF">KCH_70280</name>
</gene>
<protein>
    <submittedName>
        <fullName evidence="7">Putative sporulation and cell division protein</fullName>
    </submittedName>
</protein>
<proteinExistence type="inferred from homology"/>
<evidence type="ECO:0000256" key="1">
    <source>
        <dbReference type="ARBA" id="ARBA00004431"/>
    </source>
</evidence>
<sequence length="86" mass="9145">MPVATSRSTDVTLPEGPFPHVAVTAELRFETALPYGVCLAFPSRGPDGGTIEWYFGRELLDEGRRAPVGDGDVLVGPARTAGCWSP</sequence>
<keyword evidence="3 7" id="KW-0132">Cell division</keyword>
<dbReference type="Gene3D" id="2.30.31.20">
    <property type="entry name" value="Sporulation-specific cell division protein SsgB"/>
    <property type="match status" value="1"/>
</dbReference>
<comment type="similarity">
    <text evidence="2">Belongs to the SsgA family.</text>
</comment>
<dbReference type="InterPro" id="IPR006776">
    <property type="entry name" value="SsgB"/>
</dbReference>
<dbReference type="Proteomes" id="UP000027178">
    <property type="component" value="Unassembled WGS sequence"/>
</dbReference>
<comment type="subcellular location">
    <subcellularLocation>
        <location evidence="1">Cell septum</location>
    </subcellularLocation>
</comment>
<organism evidence="7 8">
    <name type="scientific">Kitasatospora cheerisanensis KCTC 2395</name>
    <dbReference type="NCBI Taxonomy" id="1348663"/>
    <lineage>
        <taxon>Bacteria</taxon>
        <taxon>Bacillati</taxon>
        <taxon>Actinomycetota</taxon>
        <taxon>Actinomycetes</taxon>
        <taxon>Kitasatosporales</taxon>
        <taxon>Streptomycetaceae</taxon>
        <taxon>Kitasatospora</taxon>
    </lineage>
</organism>
<keyword evidence="5" id="KW-0717">Septation</keyword>
<evidence type="ECO:0000313" key="8">
    <source>
        <dbReference type="Proteomes" id="UP000027178"/>
    </source>
</evidence>
<evidence type="ECO:0000256" key="6">
    <source>
        <dbReference type="ARBA" id="ARBA00023306"/>
    </source>
</evidence>
<dbReference type="RefSeq" id="WP_051653715.1">
    <property type="nucleotide sequence ID" value="NZ_KK853997.1"/>
</dbReference>
<dbReference type="InterPro" id="IPR038658">
    <property type="entry name" value="SsgB_sf"/>
</dbReference>
<accession>A0A066YJA9</accession>